<dbReference type="PANTHER" id="PTHR13696:SF99">
    <property type="entry name" value="COBYRINIC ACID AC-DIAMIDE SYNTHASE"/>
    <property type="match status" value="1"/>
</dbReference>
<name>A0A7C5UT77_UNCC3</name>
<dbReference type="EMBL" id="DRVY01000076">
    <property type="protein sequence ID" value="HHR92371.1"/>
    <property type="molecule type" value="Genomic_DNA"/>
</dbReference>
<sequence>MSKGLKKEGRMGRRGISICVVDQKGGVGKSTVSANLACALSLEEDKHVLLVDMDPQAALSTAFGFNPDELEKTIYDVFFNSASIESLLLHREDINNVYLLPSNLQLAEGEVRLIGEMGREYFLKRAIEPIKDNYDYIIIDSPPSLSVLTTNALVAADYVLIPVAPDVLSLRGMENLIEYVIKVKRVINPVLEILGIIINMFDRRTLHAKEAKQVLLEEFGEQIRIFKTDIMYTTKVKDSYGAKKPVVLYDPSSEVAKQYMALTKEVEDALG</sequence>
<accession>A0A7C5UT77</accession>
<dbReference type="CDD" id="cd02042">
    <property type="entry name" value="ParAB_family"/>
    <property type="match status" value="1"/>
</dbReference>
<organism evidence="2">
    <name type="scientific">candidate division CPR3 bacterium</name>
    <dbReference type="NCBI Taxonomy" id="2268181"/>
    <lineage>
        <taxon>Bacteria</taxon>
        <taxon>Bacteria division CPR3</taxon>
    </lineage>
</organism>
<dbReference type="AlphaFoldDB" id="A0A7C5UT77"/>
<dbReference type="InterPro" id="IPR025669">
    <property type="entry name" value="AAA_dom"/>
</dbReference>
<gene>
    <name evidence="2" type="ORF">ENL96_02560</name>
</gene>
<dbReference type="InterPro" id="IPR027417">
    <property type="entry name" value="P-loop_NTPase"/>
</dbReference>
<dbReference type="PANTHER" id="PTHR13696">
    <property type="entry name" value="P-LOOP CONTAINING NUCLEOSIDE TRIPHOSPHATE HYDROLASE"/>
    <property type="match status" value="1"/>
</dbReference>
<dbReference type="InterPro" id="IPR050678">
    <property type="entry name" value="DNA_Partitioning_ATPase"/>
</dbReference>
<comment type="caution">
    <text evidence="2">The sequence shown here is derived from an EMBL/GenBank/DDBJ whole genome shotgun (WGS) entry which is preliminary data.</text>
</comment>
<dbReference type="Gene3D" id="3.40.50.300">
    <property type="entry name" value="P-loop containing nucleotide triphosphate hydrolases"/>
    <property type="match status" value="1"/>
</dbReference>
<proteinExistence type="predicted"/>
<reference evidence="2" key="1">
    <citation type="journal article" date="2020" name="mSystems">
        <title>Genome- and Community-Level Interaction Insights into Carbon Utilization and Element Cycling Functions of Hydrothermarchaeota in Hydrothermal Sediment.</title>
        <authorList>
            <person name="Zhou Z."/>
            <person name="Liu Y."/>
            <person name="Xu W."/>
            <person name="Pan J."/>
            <person name="Luo Z.H."/>
            <person name="Li M."/>
        </authorList>
    </citation>
    <scope>NUCLEOTIDE SEQUENCE [LARGE SCALE GENOMIC DNA]</scope>
    <source>
        <strain evidence="2">SpSt-1042</strain>
    </source>
</reference>
<dbReference type="SUPFAM" id="SSF52540">
    <property type="entry name" value="P-loop containing nucleoside triphosphate hydrolases"/>
    <property type="match status" value="1"/>
</dbReference>
<dbReference type="Pfam" id="PF13614">
    <property type="entry name" value="AAA_31"/>
    <property type="match status" value="1"/>
</dbReference>
<evidence type="ECO:0000313" key="2">
    <source>
        <dbReference type="EMBL" id="HHR92371.1"/>
    </source>
</evidence>
<feature type="domain" description="AAA" evidence="1">
    <location>
        <begin position="18"/>
        <end position="193"/>
    </location>
</feature>
<evidence type="ECO:0000259" key="1">
    <source>
        <dbReference type="Pfam" id="PF13614"/>
    </source>
</evidence>
<protein>
    <submittedName>
        <fullName evidence="2">ParA family protein</fullName>
    </submittedName>
</protein>
<dbReference type="FunFam" id="3.40.50.300:FF:000285">
    <property type="entry name" value="Sporulation initiation inhibitor Soj"/>
    <property type="match status" value="1"/>
</dbReference>